<organism evidence="2">
    <name type="scientific">Hexamita inflata</name>
    <dbReference type="NCBI Taxonomy" id="28002"/>
    <lineage>
        <taxon>Eukaryota</taxon>
        <taxon>Metamonada</taxon>
        <taxon>Diplomonadida</taxon>
        <taxon>Hexamitidae</taxon>
        <taxon>Hexamitinae</taxon>
        <taxon>Hexamita</taxon>
    </lineage>
</organism>
<keyword evidence="6" id="KW-1185">Reference proteome</keyword>
<dbReference type="Proteomes" id="UP001642409">
    <property type="component" value="Unassembled WGS sequence"/>
</dbReference>
<evidence type="ECO:0000313" key="6">
    <source>
        <dbReference type="Proteomes" id="UP001642409"/>
    </source>
</evidence>
<reference evidence="2" key="1">
    <citation type="submission" date="2023-06" db="EMBL/GenBank/DDBJ databases">
        <authorList>
            <person name="Kurt Z."/>
        </authorList>
    </citation>
    <scope>NUCLEOTIDE SEQUENCE</scope>
</reference>
<evidence type="ECO:0000313" key="2">
    <source>
        <dbReference type="EMBL" id="CAI9945705.1"/>
    </source>
</evidence>
<evidence type="ECO:0000313" key="4">
    <source>
        <dbReference type="EMBL" id="CAL6000936.1"/>
    </source>
</evidence>
<name>A0AA86PSW1_9EUKA</name>
<keyword evidence="1" id="KW-1133">Transmembrane helix</keyword>
<dbReference type="AlphaFoldDB" id="A0AA86PSW1"/>
<accession>A0AA86PSW1</accession>
<proteinExistence type="predicted"/>
<comment type="caution">
    <text evidence="2">The sequence shown here is derived from an EMBL/GenBank/DDBJ whole genome shotgun (WGS) entry which is preliminary data.</text>
</comment>
<dbReference type="EMBL" id="CATOUU010001125">
    <property type="protein sequence ID" value="CAI9973738.1"/>
    <property type="molecule type" value="Genomic_DNA"/>
</dbReference>
<reference evidence="4 6" key="2">
    <citation type="submission" date="2024-07" db="EMBL/GenBank/DDBJ databases">
        <authorList>
            <person name="Akdeniz Z."/>
        </authorList>
    </citation>
    <scope>NUCLEOTIDE SEQUENCE [LARGE SCALE GENOMIC DNA]</scope>
</reference>
<evidence type="ECO:0000313" key="3">
    <source>
        <dbReference type="EMBL" id="CAI9973738.1"/>
    </source>
</evidence>
<dbReference type="EMBL" id="CATOUU010000748">
    <property type="protein sequence ID" value="CAI9945705.1"/>
    <property type="molecule type" value="Genomic_DNA"/>
</dbReference>
<dbReference type="EMBL" id="CAXDID020000468">
    <property type="protein sequence ID" value="CAL6094632.1"/>
    <property type="molecule type" value="Genomic_DNA"/>
</dbReference>
<dbReference type="EMBL" id="CAXDID020000042">
    <property type="protein sequence ID" value="CAL6000936.1"/>
    <property type="molecule type" value="Genomic_DNA"/>
</dbReference>
<evidence type="ECO:0000313" key="5">
    <source>
        <dbReference type="EMBL" id="CAL6094632.1"/>
    </source>
</evidence>
<gene>
    <name evidence="4" type="ORF">HINF_LOCUS17054</name>
    <name evidence="2" type="ORF">HINF_LOCUS33350</name>
    <name evidence="3" type="ORF">HINF_LOCUS61383</name>
    <name evidence="5" type="ORF">HINF_LOCUS67562</name>
</gene>
<sequence>MSDCGYFSLDYCNDECQKQFQFHVCRQTSSDYCCVDATVNKVFLIVGVVVAVLAVLGIIGGVLGCYFCRRCVKRYQNSQRFAIGDQIQQSCKQPTQQPNDNMQPQFQEQTLQSAIM</sequence>
<feature type="transmembrane region" description="Helical" evidence="1">
    <location>
        <begin position="42"/>
        <end position="68"/>
    </location>
</feature>
<protein>
    <submittedName>
        <fullName evidence="4">Hypothetical_protein</fullName>
    </submittedName>
</protein>
<keyword evidence="1" id="KW-0812">Transmembrane</keyword>
<keyword evidence="1" id="KW-0472">Membrane</keyword>
<evidence type="ECO:0000256" key="1">
    <source>
        <dbReference type="SAM" id="Phobius"/>
    </source>
</evidence>